<gene>
    <name evidence="1" type="ORF">SFRICE_026610</name>
</gene>
<dbReference type="AlphaFoldDB" id="A0A2H1V3Q7"/>
<evidence type="ECO:0000313" key="1">
    <source>
        <dbReference type="EMBL" id="SOQ34914.1"/>
    </source>
</evidence>
<protein>
    <submittedName>
        <fullName evidence="1">SFRICE_026610</fullName>
    </submittedName>
</protein>
<reference evidence="1" key="1">
    <citation type="submission" date="2016-07" db="EMBL/GenBank/DDBJ databases">
        <authorList>
            <person name="Bretaudeau A."/>
        </authorList>
    </citation>
    <scope>NUCLEOTIDE SEQUENCE</scope>
    <source>
        <strain evidence="1">Rice</strain>
        <tissue evidence="1">Whole body</tissue>
    </source>
</reference>
<accession>A0A2H1V3Q7</accession>
<dbReference type="EMBL" id="ODYU01000338">
    <property type="protein sequence ID" value="SOQ34914.1"/>
    <property type="molecule type" value="Genomic_DNA"/>
</dbReference>
<organism evidence="1">
    <name type="scientific">Spodoptera frugiperda</name>
    <name type="common">Fall armyworm</name>
    <dbReference type="NCBI Taxonomy" id="7108"/>
    <lineage>
        <taxon>Eukaryota</taxon>
        <taxon>Metazoa</taxon>
        <taxon>Ecdysozoa</taxon>
        <taxon>Arthropoda</taxon>
        <taxon>Hexapoda</taxon>
        <taxon>Insecta</taxon>
        <taxon>Pterygota</taxon>
        <taxon>Neoptera</taxon>
        <taxon>Endopterygota</taxon>
        <taxon>Lepidoptera</taxon>
        <taxon>Glossata</taxon>
        <taxon>Ditrysia</taxon>
        <taxon>Noctuoidea</taxon>
        <taxon>Noctuidae</taxon>
        <taxon>Amphipyrinae</taxon>
        <taxon>Spodoptera</taxon>
    </lineage>
</organism>
<name>A0A2H1V3Q7_SPOFR</name>
<proteinExistence type="predicted"/>
<sequence>METCMKSCYSTLLCLKRCNWCATCVWRFSNSTTTTLECNYKRYYPSGAIFDL</sequence>